<evidence type="ECO:0000256" key="4">
    <source>
        <dbReference type="ARBA" id="ARBA00023088"/>
    </source>
</evidence>
<evidence type="ECO:0000313" key="9">
    <source>
        <dbReference type="EMBL" id="MDA1362234.1"/>
    </source>
</evidence>
<dbReference type="NCBIfam" id="TIGR01167">
    <property type="entry name" value="LPXTG_anchor"/>
    <property type="match status" value="1"/>
</dbReference>
<feature type="compositionally biased region" description="Acidic residues" evidence="5">
    <location>
        <begin position="62"/>
        <end position="73"/>
    </location>
</feature>
<keyword evidence="6" id="KW-0472">Membrane</keyword>
<evidence type="ECO:0000256" key="7">
    <source>
        <dbReference type="SAM" id="SignalP"/>
    </source>
</evidence>
<dbReference type="InterPro" id="IPR019931">
    <property type="entry name" value="LPXTG_anchor"/>
</dbReference>
<reference evidence="9" key="1">
    <citation type="submission" date="2022-12" db="EMBL/GenBank/DDBJ databases">
        <title>Gycomyces niveus sp.nov.,a novel actinomycete isolated from soil in Shouguan.</title>
        <authorList>
            <person name="Yang X."/>
        </authorList>
    </citation>
    <scope>NUCLEOTIDE SEQUENCE</scope>
    <source>
        <strain evidence="9">NEAU-A15</strain>
    </source>
</reference>
<keyword evidence="3 7" id="KW-0732">Signal</keyword>
<evidence type="ECO:0000256" key="1">
    <source>
        <dbReference type="ARBA" id="ARBA00022512"/>
    </source>
</evidence>
<evidence type="ECO:0000256" key="5">
    <source>
        <dbReference type="SAM" id="MobiDB-lite"/>
    </source>
</evidence>
<organism evidence="9 10">
    <name type="scientific">Glycomyces luteolus</name>
    <dbReference type="NCBI Taxonomy" id="2670330"/>
    <lineage>
        <taxon>Bacteria</taxon>
        <taxon>Bacillati</taxon>
        <taxon>Actinomycetota</taxon>
        <taxon>Actinomycetes</taxon>
        <taxon>Glycomycetales</taxon>
        <taxon>Glycomycetaceae</taxon>
        <taxon>Glycomyces</taxon>
    </lineage>
</organism>
<dbReference type="RefSeq" id="WP_270112297.1">
    <property type="nucleotide sequence ID" value="NZ_JAPZVP010000021.1"/>
</dbReference>
<dbReference type="AlphaFoldDB" id="A0A9X3STH7"/>
<comment type="caution">
    <text evidence="9">The sequence shown here is derived from an EMBL/GenBank/DDBJ whole genome shotgun (WGS) entry which is preliminary data.</text>
</comment>
<sequence>MSTLNKTGLRVAAAGAAAALTLAVGAPAFAQTEAPEDATTPATDASPSPETETESTPATDTETTETETEEEEAPVVTEPPVDEELPEASEEGYEYEFAFLNHILTGANPGETLTAFPHMRVNGESGLGDERGATVLWFEDSSDVDAWFNDGELVFTDAVDVIADYDNCDRFEETVYCVLTDFDPQVGTTYTPSEDTPVLYEVLNAVTEADGAAYGAYDITKDELAIEIEAGLDPESDNNLTLVETEWDIEDEYFSDFFGWVFFEGDDRGWGQVPGGENPELPSTGNSSIILISSAAAALLAGAVVFFMLRRRKAATTWE</sequence>
<evidence type="ECO:0000256" key="2">
    <source>
        <dbReference type="ARBA" id="ARBA00022525"/>
    </source>
</evidence>
<evidence type="ECO:0000313" key="10">
    <source>
        <dbReference type="Proteomes" id="UP001146067"/>
    </source>
</evidence>
<feature type="chain" id="PRO_5040936447" evidence="7">
    <location>
        <begin position="31"/>
        <end position="319"/>
    </location>
</feature>
<gene>
    <name evidence="9" type="ORF">O1R50_21595</name>
</gene>
<accession>A0A9X3STH7</accession>
<evidence type="ECO:0000259" key="8">
    <source>
        <dbReference type="Pfam" id="PF00746"/>
    </source>
</evidence>
<proteinExistence type="predicted"/>
<feature type="region of interest" description="Disordered" evidence="5">
    <location>
        <begin position="31"/>
        <end position="89"/>
    </location>
</feature>
<feature type="compositionally biased region" description="Low complexity" evidence="5">
    <location>
        <begin position="31"/>
        <end position="61"/>
    </location>
</feature>
<evidence type="ECO:0000256" key="6">
    <source>
        <dbReference type="SAM" id="Phobius"/>
    </source>
</evidence>
<name>A0A9X3STH7_9ACTN</name>
<dbReference type="Proteomes" id="UP001146067">
    <property type="component" value="Unassembled WGS sequence"/>
</dbReference>
<dbReference type="Pfam" id="PF00746">
    <property type="entry name" value="Gram_pos_anchor"/>
    <property type="match status" value="1"/>
</dbReference>
<evidence type="ECO:0000256" key="3">
    <source>
        <dbReference type="ARBA" id="ARBA00022729"/>
    </source>
</evidence>
<keyword evidence="10" id="KW-1185">Reference proteome</keyword>
<keyword evidence="6" id="KW-0812">Transmembrane</keyword>
<protein>
    <submittedName>
        <fullName evidence="9">LPXTG cell wall anchor domain-containing protein</fullName>
    </submittedName>
</protein>
<feature type="transmembrane region" description="Helical" evidence="6">
    <location>
        <begin position="289"/>
        <end position="309"/>
    </location>
</feature>
<keyword evidence="6" id="KW-1133">Transmembrane helix</keyword>
<keyword evidence="1" id="KW-0134">Cell wall</keyword>
<keyword evidence="4" id="KW-0572">Peptidoglycan-anchor</keyword>
<feature type="domain" description="Gram-positive cocci surface proteins LPxTG" evidence="8">
    <location>
        <begin position="278"/>
        <end position="313"/>
    </location>
</feature>
<feature type="compositionally biased region" description="Acidic residues" evidence="5">
    <location>
        <begin position="80"/>
        <end position="89"/>
    </location>
</feature>
<feature type="signal peptide" evidence="7">
    <location>
        <begin position="1"/>
        <end position="30"/>
    </location>
</feature>
<dbReference type="EMBL" id="JAPZVP010000021">
    <property type="protein sequence ID" value="MDA1362234.1"/>
    <property type="molecule type" value="Genomic_DNA"/>
</dbReference>
<keyword evidence="2" id="KW-0964">Secreted</keyword>